<dbReference type="GO" id="GO:0006511">
    <property type="term" value="P:ubiquitin-dependent protein catabolic process"/>
    <property type="evidence" value="ECO:0007669"/>
    <property type="project" value="InterPro"/>
</dbReference>
<dbReference type="InParanoid" id="A0A3Q7GR01"/>
<evidence type="ECO:0000259" key="4">
    <source>
        <dbReference type="Pfam" id="PF03931"/>
    </source>
</evidence>
<dbReference type="GO" id="GO:0016567">
    <property type="term" value="P:protein ubiquitination"/>
    <property type="evidence" value="ECO:0007669"/>
    <property type="project" value="UniProtKB-UniPathway"/>
</dbReference>
<dbReference type="SMR" id="A0A3Q7GR01"/>
<proteinExistence type="inferred from homology"/>
<comment type="similarity">
    <text evidence="2">Belongs to the SKP1 family.</text>
</comment>
<keyword evidence="3" id="KW-0833">Ubl conjugation pathway</keyword>
<dbReference type="AlphaFoldDB" id="A0A3Q7GR01"/>
<dbReference type="Gramene" id="Solyc06g043352.1.1">
    <property type="protein sequence ID" value="Solyc06g043352.1.1"/>
    <property type="gene ID" value="Solyc06g043352.1"/>
</dbReference>
<dbReference type="InterPro" id="IPR016897">
    <property type="entry name" value="SKP1"/>
</dbReference>
<name>A0A3Q7GR01_SOLLC</name>
<dbReference type="Proteomes" id="UP000004994">
    <property type="component" value="Chromosome 6"/>
</dbReference>
<dbReference type="InterPro" id="IPR011333">
    <property type="entry name" value="SKP1/BTB/POZ_sf"/>
</dbReference>
<comment type="pathway">
    <text evidence="1">Protein modification; protein ubiquitination.</text>
</comment>
<evidence type="ECO:0000313" key="5">
    <source>
        <dbReference type="EnsemblPlants" id="Solyc06g043352.1.1"/>
    </source>
</evidence>
<evidence type="ECO:0000256" key="2">
    <source>
        <dbReference type="ARBA" id="ARBA00009993"/>
    </source>
</evidence>
<dbReference type="GO" id="GO:0009867">
    <property type="term" value="P:jasmonic acid mediated signaling pathway"/>
    <property type="evidence" value="ECO:0007669"/>
    <property type="project" value="UniProtKB-ARBA"/>
</dbReference>
<dbReference type="SMART" id="SM00512">
    <property type="entry name" value="Skp1"/>
    <property type="match status" value="1"/>
</dbReference>
<dbReference type="STRING" id="4081.A0A3Q7GR01"/>
<feature type="domain" description="SKP1 component POZ" evidence="4">
    <location>
        <begin position="32"/>
        <end position="55"/>
    </location>
</feature>
<dbReference type="InterPro" id="IPR001232">
    <property type="entry name" value="SKP1-like"/>
</dbReference>
<dbReference type="SUPFAM" id="SSF54695">
    <property type="entry name" value="POZ domain"/>
    <property type="match status" value="1"/>
</dbReference>
<dbReference type="EnsemblPlants" id="Solyc06g043352.1.1">
    <property type="protein sequence ID" value="Solyc06g043352.1.1"/>
    <property type="gene ID" value="Solyc06g043352.1"/>
</dbReference>
<dbReference type="Pfam" id="PF03931">
    <property type="entry name" value="Skp1_POZ"/>
    <property type="match status" value="1"/>
</dbReference>
<protein>
    <recommendedName>
        <fullName evidence="4">SKP1 component POZ domain-containing protein</fullName>
    </recommendedName>
</protein>
<evidence type="ECO:0000256" key="1">
    <source>
        <dbReference type="ARBA" id="ARBA00004906"/>
    </source>
</evidence>
<dbReference type="InterPro" id="IPR016073">
    <property type="entry name" value="Skp1_comp_POZ"/>
</dbReference>
<evidence type="ECO:0000256" key="3">
    <source>
        <dbReference type="ARBA" id="ARBA00022786"/>
    </source>
</evidence>
<accession>A0A3Q7GR01</accession>
<keyword evidence="6" id="KW-1185">Reference proteome</keyword>
<dbReference type="PANTHER" id="PTHR11165">
    <property type="entry name" value="SKP1"/>
    <property type="match status" value="1"/>
</dbReference>
<evidence type="ECO:0000313" key="6">
    <source>
        <dbReference type="Proteomes" id="UP000004994"/>
    </source>
</evidence>
<dbReference type="UniPathway" id="UPA00143"/>
<dbReference type="Gene3D" id="3.30.710.10">
    <property type="entry name" value="Potassium Channel Kv1.1, Chain A"/>
    <property type="match status" value="1"/>
</dbReference>
<reference evidence="5" key="1">
    <citation type="journal article" date="2012" name="Nature">
        <title>The tomato genome sequence provides insights into fleshy fruit evolution.</title>
        <authorList>
            <consortium name="Tomato Genome Consortium"/>
        </authorList>
    </citation>
    <scope>NUCLEOTIDE SEQUENCE [LARGE SCALE GENOMIC DNA]</scope>
    <source>
        <strain evidence="5">cv. Heinz 1706</strain>
    </source>
</reference>
<reference evidence="5" key="2">
    <citation type="submission" date="2019-01" db="UniProtKB">
        <authorList>
            <consortium name="EnsemblPlants"/>
        </authorList>
    </citation>
    <scope>IDENTIFICATION</scope>
    <source>
        <strain evidence="5">cv. Heinz 1706</strain>
    </source>
</reference>
<sequence length="80" mass="9228">MEHESNPLSKMIILRSFDGETFEVDDEEYANTVIPLHNVTSKILNKVIEYYKLHVEVPKAKDKTAKEDLKSFGAEFVKLD</sequence>
<organism evidence="5">
    <name type="scientific">Solanum lycopersicum</name>
    <name type="common">Tomato</name>
    <name type="synonym">Lycopersicon esculentum</name>
    <dbReference type="NCBI Taxonomy" id="4081"/>
    <lineage>
        <taxon>Eukaryota</taxon>
        <taxon>Viridiplantae</taxon>
        <taxon>Streptophyta</taxon>
        <taxon>Embryophyta</taxon>
        <taxon>Tracheophyta</taxon>
        <taxon>Spermatophyta</taxon>
        <taxon>Magnoliopsida</taxon>
        <taxon>eudicotyledons</taxon>
        <taxon>Gunneridae</taxon>
        <taxon>Pentapetalae</taxon>
        <taxon>asterids</taxon>
        <taxon>lamiids</taxon>
        <taxon>Solanales</taxon>
        <taxon>Solanaceae</taxon>
        <taxon>Solanoideae</taxon>
        <taxon>Solaneae</taxon>
        <taxon>Solanum</taxon>
        <taxon>Solanum subgen. Lycopersicon</taxon>
    </lineage>
</organism>